<feature type="signal peptide" evidence="3">
    <location>
        <begin position="1"/>
        <end position="18"/>
    </location>
</feature>
<keyword evidence="3" id="KW-0732">Signal</keyword>
<proteinExistence type="predicted"/>
<dbReference type="SUPFAM" id="SSF52058">
    <property type="entry name" value="L domain-like"/>
    <property type="match status" value="1"/>
</dbReference>
<reference evidence="4 5" key="1">
    <citation type="submission" date="2019-08" db="EMBL/GenBank/DDBJ databases">
        <title>Seonamhaeicola sediminis sp. nov., isolated from marine sediment.</title>
        <authorList>
            <person name="Cao W.R."/>
        </authorList>
    </citation>
    <scope>NUCLEOTIDE SEQUENCE [LARGE SCALE GENOMIC DNA]</scope>
    <source>
        <strain evidence="4 5">B011</strain>
    </source>
</reference>
<evidence type="ECO:0000256" key="1">
    <source>
        <dbReference type="ARBA" id="ARBA00022614"/>
    </source>
</evidence>
<accession>A0A5D0HSC8</accession>
<dbReference type="InterPro" id="IPR032675">
    <property type="entry name" value="LRR_dom_sf"/>
</dbReference>
<dbReference type="PANTHER" id="PTHR47566">
    <property type="match status" value="1"/>
</dbReference>
<dbReference type="Pfam" id="PF13585">
    <property type="entry name" value="CHU_C"/>
    <property type="match status" value="1"/>
</dbReference>
<dbReference type="InterPro" id="IPR052574">
    <property type="entry name" value="CDIRP"/>
</dbReference>
<sequence>MFYKTSLLFVLISFFSFSQNTSVPDDNFEMYLETHDANLALVTIGDPNSLGDGLMNDIVPTSKINTLQNLDIENLNISDLSGIEDFIELQIFNCKENQLTNVDLSNNVKLIHLYIEGNQLLDLDISNSPDLLILWCFNNQLTNLDLTQNISLLSLRCDNNNLTNLDVSFNVNLNDFTCRFNQISTLNIGNNTNLGEFHCGNNLLTALDLSLNSNLTAVHCESNQITSLDLSQNSELRKLICYDNQLTELDLSNNGLLINLDCSNNNLCSLNIRNGNNTGIQNINFSSNPDLTCVIVDNPSGNHSTWLPLSFTNYVNSPNDCSSQVLVDDLDDFIGTSYTLPTLVNGNYYTESNGNGILLFPGEIIISSQTIYIYNSTQCYSNESSFNVIVSNTEYRIPSFFTPNNDGTNDTWRVIDNTNTFTSIYIYDRYGKLLKSLLPNNFEWNGTFNGNLMNTDDYWFVINTNSGIPIKGHFTLKR</sequence>
<keyword evidence="1" id="KW-0433">Leucine-rich repeat</keyword>
<feature type="chain" id="PRO_5022722466" evidence="3">
    <location>
        <begin position="19"/>
        <end position="478"/>
    </location>
</feature>
<evidence type="ECO:0000256" key="2">
    <source>
        <dbReference type="ARBA" id="ARBA00022737"/>
    </source>
</evidence>
<dbReference type="Proteomes" id="UP000323930">
    <property type="component" value="Unassembled WGS sequence"/>
</dbReference>
<evidence type="ECO:0000313" key="4">
    <source>
        <dbReference type="EMBL" id="TYA74188.1"/>
    </source>
</evidence>
<dbReference type="GO" id="GO:0035591">
    <property type="term" value="F:signaling adaptor activity"/>
    <property type="evidence" value="ECO:0007669"/>
    <property type="project" value="TreeGrafter"/>
</dbReference>
<dbReference type="PANTHER" id="PTHR47566:SF1">
    <property type="entry name" value="PROTEIN NUD1"/>
    <property type="match status" value="1"/>
</dbReference>
<dbReference type="NCBIfam" id="TIGR04131">
    <property type="entry name" value="Bac_Flav_CTERM"/>
    <property type="match status" value="1"/>
</dbReference>
<comment type="caution">
    <text evidence="4">The sequence shown here is derived from an EMBL/GenBank/DDBJ whole genome shotgun (WGS) entry which is preliminary data.</text>
</comment>
<dbReference type="RefSeq" id="WP_148542858.1">
    <property type="nucleotide sequence ID" value="NZ_VSDQ01000679.1"/>
</dbReference>
<dbReference type="OrthoDB" id="1652165at2"/>
<dbReference type="Gene3D" id="3.80.10.10">
    <property type="entry name" value="Ribonuclease Inhibitor"/>
    <property type="match status" value="1"/>
</dbReference>
<dbReference type="InterPro" id="IPR026341">
    <property type="entry name" value="T9SS_type_B"/>
</dbReference>
<dbReference type="EMBL" id="VSDQ01000679">
    <property type="protein sequence ID" value="TYA74188.1"/>
    <property type="molecule type" value="Genomic_DNA"/>
</dbReference>
<keyword evidence="2" id="KW-0677">Repeat</keyword>
<keyword evidence="5" id="KW-1185">Reference proteome</keyword>
<protein>
    <submittedName>
        <fullName evidence="4">T9SS type B sorting domain-containing protein</fullName>
    </submittedName>
</protein>
<organism evidence="4 5">
    <name type="scientific">Seonamhaeicola marinus</name>
    <dbReference type="NCBI Taxonomy" id="1912246"/>
    <lineage>
        <taxon>Bacteria</taxon>
        <taxon>Pseudomonadati</taxon>
        <taxon>Bacteroidota</taxon>
        <taxon>Flavobacteriia</taxon>
        <taxon>Flavobacteriales</taxon>
        <taxon>Flavobacteriaceae</taxon>
    </lineage>
</organism>
<evidence type="ECO:0000313" key="5">
    <source>
        <dbReference type="Proteomes" id="UP000323930"/>
    </source>
</evidence>
<dbReference type="AlphaFoldDB" id="A0A5D0HSC8"/>
<name>A0A5D0HSC8_9FLAO</name>
<evidence type="ECO:0000256" key="3">
    <source>
        <dbReference type="SAM" id="SignalP"/>
    </source>
</evidence>
<gene>
    <name evidence="4" type="ORF">FUA24_12695</name>
</gene>